<evidence type="ECO:0000313" key="4">
    <source>
        <dbReference type="Proteomes" id="UP000446786"/>
    </source>
</evidence>
<dbReference type="EMBL" id="WTYE01000001">
    <property type="protein sequence ID" value="MXP34023.1"/>
    <property type="molecule type" value="Genomic_DNA"/>
</dbReference>
<evidence type="ECO:0000313" key="2">
    <source>
        <dbReference type="EMBL" id="MXP31263.1"/>
    </source>
</evidence>
<dbReference type="Proteomes" id="UP000446786">
    <property type="component" value="Unassembled WGS sequence"/>
</dbReference>
<accession>A0A845APZ4</accession>
<keyword evidence="4" id="KW-1185">Reference proteome</keyword>
<evidence type="ECO:0000313" key="3">
    <source>
        <dbReference type="EMBL" id="MXP34023.1"/>
    </source>
</evidence>
<organism evidence="2 4">
    <name type="scientific">Parerythrobacter jejuensis</name>
    <dbReference type="NCBI Taxonomy" id="795812"/>
    <lineage>
        <taxon>Bacteria</taxon>
        <taxon>Pseudomonadati</taxon>
        <taxon>Pseudomonadota</taxon>
        <taxon>Alphaproteobacteria</taxon>
        <taxon>Sphingomonadales</taxon>
        <taxon>Erythrobacteraceae</taxon>
        <taxon>Parerythrobacter</taxon>
    </lineage>
</organism>
<evidence type="ECO:0000256" key="1">
    <source>
        <dbReference type="SAM" id="MobiDB-lite"/>
    </source>
</evidence>
<dbReference type="RefSeq" id="WP_160778724.1">
    <property type="nucleotide sequence ID" value="NZ_BAAAZF010000001.1"/>
</dbReference>
<dbReference type="OrthoDB" id="9027184at2"/>
<name>A0A845APZ4_9SPHN</name>
<dbReference type="EMBL" id="WTYE01000001">
    <property type="protein sequence ID" value="MXP31263.1"/>
    <property type="molecule type" value="Genomic_DNA"/>
</dbReference>
<protein>
    <submittedName>
        <fullName evidence="2">Putative baseplate assembly protein</fullName>
    </submittedName>
</protein>
<feature type="region of interest" description="Disordered" evidence="1">
    <location>
        <begin position="714"/>
        <end position="735"/>
    </location>
</feature>
<dbReference type="AlphaFoldDB" id="A0A845APZ4"/>
<comment type="caution">
    <text evidence="2">The sequence shown here is derived from an EMBL/GenBank/DDBJ whole genome shotgun (WGS) entry which is preliminary data.</text>
</comment>
<gene>
    <name evidence="2" type="ORF">GRI94_05420</name>
    <name evidence="3" type="ORF">GRI94_19510</name>
</gene>
<reference evidence="2 4" key="1">
    <citation type="submission" date="2019-12" db="EMBL/GenBank/DDBJ databases">
        <title>Genomic-based taxomic classification of the family Erythrobacteraceae.</title>
        <authorList>
            <person name="Xu L."/>
        </authorList>
    </citation>
    <scope>NUCLEOTIDE SEQUENCE [LARGE SCALE GENOMIC DNA]</scope>
    <source>
        <strain evidence="2 4">JCM 16677</strain>
    </source>
</reference>
<sequence length="735" mass="78590">MPIKPPALDDLDFERLQADLLARIPAHTPEWTAPQTGDPGLTILQLFSWLGDNILYRANLIPERQRLAFLRLLGLQMRPALPARGLVQMQFDNPAQLASADFRKGVRIDQPMPFEVQNEIEVMPVEGQCFIKRAPSISEQQQLAGLLPDLQELFAIDASVAGYVTTPIFADNKADRTGVDILGDSVDGALWVALLAPDPEPATVAAALATLGGGEDNRAATLSMGVAPSMATPEFGETIGIREPIPQVWEVCTGRGEGNQYLPLDMLADSTAGLTRNGVVRLLLPGKDDMGAPSNDVADAYQAGVGDRPPRIDDPVMAARLVTWLRMRPDSATAAGKLSLGWAGPNCAEIEQRRSYGRQTIGRGTGSSGQEFELGVGAIEPASLQLAVEEQSGLVPYRQVPEIGAAGAGERVYTLDSEAGTVRFGDGIHGKAPEAGRAVQVISMRAGGGREGNLPAGSLAQFPAQSGKPKIKLNQPLALAGGLDAETMEAAEQRIPATIRHRDRAVTASDIHTLAAATPGVPVARVEVLEHFRPHNRETTMPGAVSVMMLPASTRSRAPAPRPDRPMLETLHRWLDERRPLATELYVVAPEYRAIGVTVAVELVDQDRREELLQMVTNRLHQLIWPLQPGGLQGGGWELGKTIEARALELAIGQLPGIRSVAPIRLFTGQDSDWREVKANADGNVVIELKKWQLPELISAGVSTGTVAADSVPAAHASSGSSSDAVPVPVVPEHC</sequence>
<proteinExistence type="predicted"/>